<dbReference type="SUPFAM" id="SSF52058">
    <property type="entry name" value="L domain-like"/>
    <property type="match status" value="1"/>
</dbReference>
<dbReference type="Pfam" id="PF05729">
    <property type="entry name" value="NACHT"/>
    <property type="match status" value="1"/>
</dbReference>
<dbReference type="InterPro" id="IPR007111">
    <property type="entry name" value="NACHT_NTPase"/>
</dbReference>
<dbReference type="PANTHER" id="PTHR46844">
    <property type="entry name" value="SLR5058 PROTEIN"/>
    <property type="match status" value="1"/>
</dbReference>
<evidence type="ECO:0000313" key="5">
    <source>
        <dbReference type="Proteomes" id="UP000517916"/>
    </source>
</evidence>
<dbReference type="Gene3D" id="3.80.10.10">
    <property type="entry name" value="Ribonuclease Inhibitor"/>
    <property type="match status" value="1"/>
</dbReference>
<keyword evidence="1" id="KW-0547">Nucleotide-binding</keyword>
<evidence type="ECO:0000256" key="1">
    <source>
        <dbReference type="ARBA" id="ARBA00022741"/>
    </source>
</evidence>
<protein>
    <recommendedName>
        <fullName evidence="3">NACHT domain-containing protein</fullName>
    </recommendedName>
</protein>
<feature type="domain" description="NACHT" evidence="3">
    <location>
        <begin position="109"/>
        <end position="340"/>
    </location>
</feature>
<dbReference type="EMBL" id="JACJID010000001">
    <property type="protein sequence ID" value="MBA8924481.1"/>
    <property type="molecule type" value="Genomic_DNA"/>
</dbReference>
<dbReference type="Proteomes" id="UP000517916">
    <property type="component" value="Unassembled WGS sequence"/>
</dbReference>
<comment type="caution">
    <text evidence="4">The sequence shown here is derived from an EMBL/GenBank/DDBJ whole genome shotgun (WGS) entry which is preliminary data.</text>
</comment>
<dbReference type="PROSITE" id="PS50837">
    <property type="entry name" value="NACHT"/>
    <property type="match status" value="1"/>
</dbReference>
<dbReference type="InterPro" id="IPR027417">
    <property type="entry name" value="P-loop_NTPase"/>
</dbReference>
<gene>
    <name evidence="4" type="ORF">BC739_001678</name>
</gene>
<proteinExistence type="predicted"/>
<evidence type="ECO:0000256" key="2">
    <source>
        <dbReference type="ARBA" id="ARBA00022840"/>
    </source>
</evidence>
<name>A0ABR6BC97_9PSEU</name>
<dbReference type="Gene3D" id="3.40.50.300">
    <property type="entry name" value="P-loop containing nucleotide triphosphate hydrolases"/>
    <property type="match status" value="1"/>
</dbReference>
<organism evidence="4 5">
    <name type="scientific">Kutzneria viridogrisea</name>
    <dbReference type="NCBI Taxonomy" id="47990"/>
    <lineage>
        <taxon>Bacteria</taxon>
        <taxon>Bacillati</taxon>
        <taxon>Actinomycetota</taxon>
        <taxon>Actinomycetes</taxon>
        <taxon>Pseudonocardiales</taxon>
        <taxon>Pseudonocardiaceae</taxon>
        <taxon>Kutzneria</taxon>
    </lineage>
</organism>
<reference evidence="4 5" key="1">
    <citation type="submission" date="2020-08" db="EMBL/GenBank/DDBJ databases">
        <title>Genomic Encyclopedia of Archaeal and Bacterial Type Strains, Phase II (KMG-II): from individual species to whole genera.</title>
        <authorList>
            <person name="Goeker M."/>
        </authorList>
    </citation>
    <scope>NUCLEOTIDE SEQUENCE [LARGE SCALE GENOMIC DNA]</scope>
    <source>
        <strain evidence="4 5">DSM 43850</strain>
    </source>
</reference>
<dbReference type="PANTHER" id="PTHR46844:SF1">
    <property type="entry name" value="SLR5058 PROTEIN"/>
    <property type="match status" value="1"/>
</dbReference>
<keyword evidence="5" id="KW-1185">Reference proteome</keyword>
<evidence type="ECO:0000259" key="3">
    <source>
        <dbReference type="PROSITE" id="PS50837"/>
    </source>
</evidence>
<accession>A0ABR6BC97</accession>
<dbReference type="InterPro" id="IPR032675">
    <property type="entry name" value="LRR_dom_sf"/>
</dbReference>
<sequence>MGADTPGDRVVNEAGESSGIVIQAGTIQGGVHVHRPAGRSVEAFTAGYRDFLGRALDGFEFFGVDPRGVPRRHRFGAGYVPLTLNQRDLGDDVLVTVGARADQALGRCRRALVRGVAGSGKSTLLRWIGVDAARGAGADGVQAVPFILELGRLDGGRPPALEELVAQTLRRSMPEDWVGQVLAEDRVLLLLDGLDEIRPRERVHLEEWIEEHLEAYPGTRCFVTTRPSIVAEQWWVDRGFERFDLLPMSRNSVEQYVRGWHDTARDDQPDTADGEAVRAELTRCEQGLLSTLSNRPALRGMSANPLLCGLLCALHLERGEHLPESRKQVYDAALDLLLLRWRHLRRRRRATGQHEPAEPEPGLDSPLNDEELLKLFQRIAYWLVTNRQLVLAPEVAVRRVRSYMQGLRNSAEDPVRVVHYLAHTSGLLRELADGSLEFVHRTFRDHLAAKEVVEEENLSLMLDNADKPHWHDVVVMAGAHARPAERSRILVELLERGRGDEEHRDALYLLAAAILEQTAVLPRRDPGTPDVRELVAEAMAELMPPRTAAAADQLAAAGPFVLDLMPGPKDLSPRQAALVVRAAARIAAQWNPPGALDKILQFTGDSSTGTISQLLEAWGRPGDYEAYARDVLSEIDFSRFTVDLQNGRRIEHIGYLRTITTLVLRNNVFNLAPLAQLPRLRRLTLRDNTTTALAPLAAAESLRVVLLERCSSRSGVAPIDLSPLRRLGLHRLVVSGLTTKVHLDSLDGVELTSLRLSVRLPGSPRLPTDLRVRHLTLAAGGRRIGFAGLRSLHSVLLDWVPDEAELAALSALPRLRRLVLWQVPADTPTPMLPGVAVWVVRVSGGRPTP</sequence>
<keyword evidence="2" id="KW-0067">ATP-binding</keyword>
<dbReference type="RefSeq" id="WP_025357923.1">
    <property type="nucleotide sequence ID" value="NZ_BAAABQ010000021.1"/>
</dbReference>
<dbReference type="SUPFAM" id="SSF52540">
    <property type="entry name" value="P-loop containing nucleoside triphosphate hydrolases"/>
    <property type="match status" value="1"/>
</dbReference>
<evidence type="ECO:0000313" key="4">
    <source>
        <dbReference type="EMBL" id="MBA8924481.1"/>
    </source>
</evidence>